<evidence type="ECO:0000313" key="2">
    <source>
        <dbReference type="Proteomes" id="UP000077245"/>
    </source>
</evidence>
<dbReference type="EMBL" id="LWMV01000115">
    <property type="protein sequence ID" value="KZX14153.1"/>
    <property type="molecule type" value="Genomic_DNA"/>
</dbReference>
<dbReference type="RefSeq" id="WP_067090073.1">
    <property type="nucleotide sequence ID" value="NZ_LWMV01000115.1"/>
</dbReference>
<dbReference type="Proteomes" id="UP000077245">
    <property type="component" value="Unassembled WGS sequence"/>
</dbReference>
<keyword evidence="2" id="KW-1185">Reference proteome</keyword>
<dbReference type="PATRIC" id="fig|49547.3.peg.659"/>
<sequence>MKVPSQSMKLNVNKKEEQKSLHILANGWNSKLNIPEFKEFSIGGIVPEDYFKVFGSNEFFINPKTKNFDKKSKIRIAEPGIVFEKGTVDNKELRLPWQNILNVQYKGKRIILDLIYDQSLEFYGIPFYRDIKYSLKFLTNFIKDKVKQSKI</sequence>
<dbReference type="AlphaFoldDB" id="A0A166C5L7"/>
<reference evidence="1 2" key="1">
    <citation type="submission" date="2016-04" db="EMBL/GenBank/DDBJ databases">
        <title>Genome sequence of Methanobrevibacter curvatus DSM 11111.</title>
        <authorList>
            <person name="Poehlein A."/>
            <person name="Seedorf H."/>
            <person name="Daniel R."/>
        </authorList>
    </citation>
    <scope>NUCLEOTIDE SEQUENCE [LARGE SCALE GENOMIC DNA]</scope>
    <source>
        <strain evidence="1 2">DSM 11111</strain>
    </source>
</reference>
<gene>
    <name evidence="1" type="ORF">MBCUR_06290</name>
</gene>
<evidence type="ECO:0000313" key="1">
    <source>
        <dbReference type="EMBL" id="KZX14153.1"/>
    </source>
</evidence>
<name>A0A166C5L7_9EURY</name>
<protein>
    <submittedName>
        <fullName evidence="1">Uncharacterized protein</fullName>
    </submittedName>
</protein>
<dbReference type="STRING" id="49547.MBCUR_06290"/>
<dbReference type="OrthoDB" id="381267at2157"/>
<proteinExistence type="predicted"/>
<organism evidence="1 2">
    <name type="scientific">Methanobrevibacter curvatus</name>
    <dbReference type="NCBI Taxonomy" id="49547"/>
    <lineage>
        <taxon>Archaea</taxon>
        <taxon>Methanobacteriati</taxon>
        <taxon>Methanobacteriota</taxon>
        <taxon>Methanomada group</taxon>
        <taxon>Methanobacteria</taxon>
        <taxon>Methanobacteriales</taxon>
        <taxon>Methanobacteriaceae</taxon>
        <taxon>Methanobrevibacter</taxon>
    </lineage>
</organism>
<accession>A0A166C5L7</accession>
<comment type="caution">
    <text evidence="1">The sequence shown here is derived from an EMBL/GenBank/DDBJ whole genome shotgun (WGS) entry which is preliminary data.</text>
</comment>